<proteinExistence type="predicted"/>
<dbReference type="InterPro" id="IPR006580">
    <property type="entry name" value="Znf_TTF"/>
</dbReference>
<reference evidence="2 3" key="1">
    <citation type="journal article" date="2023" name="BMC Biol.">
        <title>The compact genome of the sponge Oopsacas minuta (Hexactinellida) is lacking key metazoan core genes.</title>
        <authorList>
            <person name="Santini S."/>
            <person name="Schenkelaars Q."/>
            <person name="Jourda C."/>
            <person name="Duchesne M."/>
            <person name="Belahbib H."/>
            <person name="Rocher C."/>
            <person name="Selva M."/>
            <person name="Riesgo A."/>
            <person name="Vervoort M."/>
            <person name="Leys S.P."/>
            <person name="Kodjabachian L."/>
            <person name="Le Bivic A."/>
            <person name="Borchiellini C."/>
            <person name="Claverie J.M."/>
            <person name="Renard E."/>
        </authorList>
    </citation>
    <scope>NUCLEOTIDE SEQUENCE [LARGE SCALE GENOMIC DNA]</scope>
    <source>
        <strain evidence="2">SPO-2</strain>
    </source>
</reference>
<dbReference type="AlphaFoldDB" id="A0AAV7JQC0"/>
<accession>A0AAV7JQC0</accession>
<dbReference type="PANTHER" id="PTHR45749:SF28">
    <property type="entry name" value="ZINC FINGER MYM-TYPE PROTEIN 1-LIKE-RELATED"/>
    <property type="match status" value="1"/>
</dbReference>
<protein>
    <submittedName>
        <fullName evidence="2">Zinc finger MYM-type protein 1</fullName>
    </submittedName>
</protein>
<dbReference type="PANTHER" id="PTHR45749">
    <property type="match status" value="1"/>
</dbReference>
<evidence type="ECO:0000313" key="2">
    <source>
        <dbReference type="EMBL" id="KAI6651167.1"/>
    </source>
</evidence>
<feature type="domain" description="TTF-type" evidence="1">
    <location>
        <begin position="92"/>
        <end position="173"/>
    </location>
</feature>
<comment type="caution">
    <text evidence="2">The sequence shown here is derived from an EMBL/GenBank/DDBJ whole genome shotgun (WGS) entry which is preliminary data.</text>
</comment>
<name>A0AAV7JQC0_9METZ</name>
<dbReference type="Proteomes" id="UP001165289">
    <property type="component" value="Unassembled WGS sequence"/>
</dbReference>
<dbReference type="EMBL" id="JAKMXF010000307">
    <property type="protein sequence ID" value="KAI6651167.1"/>
    <property type="molecule type" value="Genomic_DNA"/>
</dbReference>
<gene>
    <name evidence="2" type="ORF">LOD99_5518</name>
</gene>
<keyword evidence="3" id="KW-1185">Reference proteome</keyword>
<dbReference type="SMART" id="SM00597">
    <property type="entry name" value="ZnF_TTF"/>
    <property type="match status" value="1"/>
</dbReference>
<sequence length="350" mass="39540">MKRQVENQLTLDYFQSKRDNNRPDGCEDEYPCYMHSEQQAVDNTVLEINSSAGMIQDINTDWSLPQDNGYKKDGPAHPLTLFPTKPDCNKRKTNRLQASWYSKHPWITYSESQDKAFCSPCIHFSITTLQDRFTKKGFHNWQVAVGDKNKGLGKHARKDLILIVTCRLSKIESISVNLSAISGGFVFRKSLFEVRRNTMSDQSVEETSENFLNRIRAASRIPSPEEVYYGAVLILHRLPQLGKLLQERLLKQVLHISVDEAKDVSSYEQLCLCVRYCSGSVPAERLMRLIRLSEGLFDACAIVREAKVLIQLLSGFGCTLVGLAVNGASVMSAKLAGVQALLKEEHPWLI</sequence>
<evidence type="ECO:0000313" key="3">
    <source>
        <dbReference type="Proteomes" id="UP001165289"/>
    </source>
</evidence>
<evidence type="ECO:0000259" key="1">
    <source>
        <dbReference type="SMART" id="SM00597"/>
    </source>
</evidence>
<organism evidence="2 3">
    <name type="scientific">Oopsacas minuta</name>
    <dbReference type="NCBI Taxonomy" id="111878"/>
    <lineage>
        <taxon>Eukaryota</taxon>
        <taxon>Metazoa</taxon>
        <taxon>Porifera</taxon>
        <taxon>Hexactinellida</taxon>
        <taxon>Hexasterophora</taxon>
        <taxon>Lyssacinosida</taxon>
        <taxon>Leucopsacidae</taxon>
        <taxon>Oopsacas</taxon>
    </lineage>
</organism>